<feature type="chain" id="PRO_5015434998" description="DUF3617 domain-containing protein" evidence="1">
    <location>
        <begin position="26"/>
        <end position="176"/>
    </location>
</feature>
<gene>
    <name evidence="2" type="ORF">CCS01_24550</name>
</gene>
<feature type="signal peptide" evidence="1">
    <location>
        <begin position="1"/>
        <end position="25"/>
    </location>
</feature>
<protein>
    <recommendedName>
        <fullName evidence="4">DUF3617 domain-containing protein</fullName>
    </recommendedName>
</protein>
<name>A0A2S6N0X5_RHOGL</name>
<comment type="caution">
    <text evidence="2">The sequence shown here is derived from an EMBL/GenBank/DDBJ whole genome shotgun (WGS) entry which is preliminary data.</text>
</comment>
<sequence length="176" mass="18157">MRFPAVLATLAATLAGLTTAPAALAGALPEHRAGLWVVAISSPGGDLPSHEVRMCIDAATDAMMSGLGSNAMNGACGKNAIRRDGAVVTVDSVCRMGNVQTTTRAVIHFSGDTAYHSDINTTFNPPMMGHSTAMVSQDAKWTGPCPADMQPGDIVMANGMRMNVKTMMGGPRKPAG</sequence>
<evidence type="ECO:0008006" key="4">
    <source>
        <dbReference type="Google" id="ProtNLM"/>
    </source>
</evidence>
<proteinExistence type="predicted"/>
<dbReference type="OrthoDB" id="8113882at2"/>
<evidence type="ECO:0000313" key="3">
    <source>
        <dbReference type="Proteomes" id="UP000239724"/>
    </source>
</evidence>
<dbReference type="Proteomes" id="UP000239724">
    <property type="component" value="Unassembled WGS sequence"/>
</dbReference>
<keyword evidence="1" id="KW-0732">Signal</keyword>
<dbReference type="EMBL" id="NHRY01000245">
    <property type="protein sequence ID" value="PPQ28283.1"/>
    <property type="molecule type" value="Genomic_DNA"/>
</dbReference>
<dbReference type="InterPro" id="IPR022061">
    <property type="entry name" value="DUF3617"/>
</dbReference>
<organism evidence="2 3">
    <name type="scientific">Rhodopila globiformis</name>
    <name type="common">Rhodopseudomonas globiformis</name>
    <dbReference type="NCBI Taxonomy" id="1071"/>
    <lineage>
        <taxon>Bacteria</taxon>
        <taxon>Pseudomonadati</taxon>
        <taxon>Pseudomonadota</taxon>
        <taxon>Alphaproteobacteria</taxon>
        <taxon>Acetobacterales</taxon>
        <taxon>Acetobacteraceae</taxon>
        <taxon>Rhodopila</taxon>
    </lineage>
</organism>
<dbReference type="Pfam" id="PF12276">
    <property type="entry name" value="DUF3617"/>
    <property type="match status" value="1"/>
</dbReference>
<dbReference type="RefSeq" id="WP_104521460.1">
    <property type="nucleotide sequence ID" value="NZ_NHRY01000245.1"/>
</dbReference>
<dbReference type="AlphaFoldDB" id="A0A2S6N0X5"/>
<keyword evidence="3" id="KW-1185">Reference proteome</keyword>
<reference evidence="2 3" key="1">
    <citation type="journal article" date="2018" name="Arch. Microbiol.">
        <title>New insights into the metabolic potential of the phototrophic purple bacterium Rhodopila globiformis DSM 161(T) from its draft genome sequence and evidence for a vanadium-dependent nitrogenase.</title>
        <authorList>
            <person name="Imhoff J.F."/>
            <person name="Rahn T."/>
            <person name="Kunzel S."/>
            <person name="Neulinger S.C."/>
        </authorList>
    </citation>
    <scope>NUCLEOTIDE SEQUENCE [LARGE SCALE GENOMIC DNA]</scope>
    <source>
        <strain evidence="2 3">DSM 161</strain>
    </source>
</reference>
<evidence type="ECO:0000256" key="1">
    <source>
        <dbReference type="SAM" id="SignalP"/>
    </source>
</evidence>
<evidence type="ECO:0000313" key="2">
    <source>
        <dbReference type="EMBL" id="PPQ28283.1"/>
    </source>
</evidence>
<accession>A0A2S6N0X5</accession>